<reference evidence="3" key="1">
    <citation type="submission" date="2009-11" db="EMBL/GenBank/DDBJ databases">
        <title>The complete chromosome 2 of Sphaerobacter thermophilus DSM 20745.</title>
        <authorList>
            <person name="Lucas S."/>
            <person name="Copeland A."/>
            <person name="Lapidus A."/>
            <person name="Glavina del Rio T."/>
            <person name="Dalin E."/>
            <person name="Tice H."/>
            <person name="Bruce D."/>
            <person name="Goodwin L."/>
            <person name="Pitluck S."/>
            <person name="Kyrpides N."/>
            <person name="Mavromatis K."/>
            <person name="Ivanova N."/>
            <person name="Mikhailova N."/>
            <person name="LaButti K.M."/>
            <person name="Clum A."/>
            <person name="Sun H.I."/>
            <person name="Brettin T."/>
            <person name="Detter J.C."/>
            <person name="Han C."/>
            <person name="Larimer F."/>
            <person name="Land M."/>
            <person name="Hauser L."/>
            <person name="Markowitz V."/>
            <person name="Cheng J.F."/>
            <person name="Hugenholtz P."/>
            <person name="Woyke T."/>
            <person name="Wu D."/>
            <person name="Steenblock K."/>
            <person name="Schneider S."/>
            <person name="Pukall R."/>
            <person name="Goeker M."/>
            <person name="Klenk H.P."/>
            <person name="Eisen J.A."/>
        </authorList>
    </citation>
    <scope>NUCLEOTIDE SEQUENCE [LARGE SCALE GENOMIC DNA]</scope>
    <source>
        <strain evidence="3">ATCC 49802 / DSM 20745 / S 6022</strain>
    </source>
</reference>
<dbReference type="GO" id="GO:0006203">
    <property type="term" value="P:dGTP catabolic process"/>
    <property type="evidence" value="ECO:0007669"/>
    <property type="project" value="TreeGrafter"/>
</dbReference>
<dbReference type="HOGENOM" id="CLU_026821_3_1_0"/>
<organism evidence="2 3">
    <name type="scientific">Sphaerobacter thermophilus (strain ATCC 49802 / DSM 20745 / KCCM 41009 / NCIMB 13125 / S 6022)</name>
    <dbReference type="NCBI Taxonomy" id="479434"/>
    <lineage>
        <taxon>Bacteria</taxon>
        <taxon>Pseudomonadati</taxon>
        <taxon>Thermomicrobiota</taxon>
        <taxon>Thermomicrobia</taxon>
        <taxon>Sphaerobacterales</taxon>
        <taxon>Sphaerobacterineae</taxon>
        <taxon>Sphaerobacteraceae</taxon>
        <taxon>Sphaerobacter</taxon>
    </lineage>
</organism>
<dbReference type="FunCoup" id="D1C8A3">
    <property type="interactions" value="215"/>
</dbReference>
<proteinExistence type="predicted"/>
<sequence length="438" mass="48949">MDGLGGQEWVTTIRDSLYDRIPLTAADVALIETPAFLRLDRIQQLGFVSKVWPGAKHTRFEHSLGVFHLMRQAVAAVRRVAPACVEIDDETARTAIAAALLHDIGHYPFSHAIEELGPPILSHEEVGRRVIEGSEVAAVLTEHWRVDPGRVADLIDPRGELPPGDRLLRGLLSGALDVDKLDYLPRDAKHCNVPYGGVDTPRLLDALRVVDVEGRPRIVVNEKGVSPLHSLITARQEMFDNVYWHHTNRACMVMLLRAVQDALAVGAITPEQLTLHDDASLLEVLSRSAMPATTRALVDSLRSRRLHKRAVEVSARSADLYRYLNSLYADPARRRAVEMGMAAALADALGTMVEPHEVLIDIPKPERWRTDVWVWFSRPPLGFRPLMPWSEAVGLSDDDLKRYEEHRRLVRVVTTERLRDEVAKRAEVLLLPLLGGIA</sequence>
<dbReference type="CDD" id="cd00077">
    <property type="entry name" value="HDc"/>
    <property type="match status" value="1"/>
</dbReference>
<dbReference type="EMBL" id="CP001824">
    <property type="protein sequence ID" value="ACZ40046.1"/>
    <property type="molecule type" value="Genomic_DNA"/>
</dbReference>
<dbReference type="Proteomes" id="UP000002027">
    <property type="component" value="Chromosome 2"/>
</dbReference>
<dbReference type="InterPro" id="IPR045509">
    <property type="entry name" value="HD_assoc_2"/>
</dbReference>
<dbReference type="SUPFAM" id="SSF109604">
    <property type="entry name" value="HD-domain/PDEase-like"/>
    <property type="match status" value="1"/>
</dbReference>
<gene>
    <name evidence="2" type="ordered locus">Sthe_2632</name>
</gene>
<evidence type="ECO:0000259" key="1">
    <source>
        <dbReference type="SMART" id="SM00471"/>
    </source>
</evidence>
<dbReference type="SMART" id="SM00471">
    <property type="entry name" value="HDc"/>
    <property type="match status" value="1"/>
</dbReference>
<dbReference type="InterPro" id="IPR006674">
    <property type="entry name" value="HD_domain"/>
</dbReference>
<dbReference type="STRING" id="479434.Sthe_2632"/>
<dbReference type="InterPro" id="IPR003607">
    <property type="entry name" value="HD/PDEase_dom"/>
</dbReference>
<dbReference type="OrthoDB" id="9803619at2"/>
<dbReference type="InParanoid" id="D1C8A3"/>
<dbReference type="RefSeq" id="WP_012873084.1">
    <property type="nucleotide sequence ID" value="NC_013524.1"/>
</dbReference>
<dbReference type="InterPro" id="IPR050135">
    <property type="entry name" value="dGTPase-like"/>
</dbReference>
<dbReference type="eggNOG" id="COG1078">
    <property type="taxonomic scope" value="Bacteria"/>
</dbReference>
<keyword evidence="2" id="KW-0378">Hydrolase</keyword>
<reference evidence="2 3" key="2">
    <citation type="journal article" date="2010" name="Stand. Genomic Sci.">
        <title>Complete genome sequence of Desulfohalobium retbaense type strain (HR(100)).</title>
        <authorList>
            <person name="Spring S."/>
            <person name="Nolan M."/>
            <person name="Lapidus A."/>
            <person name="Glavina Del Rio T."/>
            <person name="Copeland A."/>
            <person name="Tice H."/>
            <person name="Cheng J.F."/>
            <person name="Lucas S."/>
            <person name="Land M."/>
            <person name="Chen F."/>
            <person name="Bruce D."/>
            <person name="Goodwin L."/>
            <person name="Pitluck S."/>
            <person name="Ivanova N."/>
            <person name="Mavromatis K."/>
            <person name="Mikhailova N."/>
            <person name="Pati A."/>
            <person name="Chen A."/>
            <person name="Palaniappan K."/>
            <person name="Hauser L."/>
            <person name="Chang Y.J."/>
            <person name="Jeffries C.D."/>
            <person name="Munk C."/>
            <person name="Kiss H."/>
            <person name="Chain P."/>
            <person name="Han C."/>
            <person name="Brettin T."/>
            <person name="Detter J.C."/>
            <person name="Schuler E."/>
            <person name="Goker M."/>
            <person name="Rohde M."/>
            <person name="Bristow J."/>
            <person name="Eisen J.A."/>
            <person name="Markowitz V."/>
            <person name="Hugenholtz P."/>
            <person name="Kyrpides N.C."/>
            <person name="Klenk H.P."/>
        </authorList>
    </citation>
    <scope>NUCLEOTIDE SEQUENCE [LARGE SCALE GENOMIC DNA]</scope>
    <source>
        <strain evidence="3">ATCC 49802 / DSM 20745 / S 6022</strain>
    </source>
</reference>
<dbReference type="KEGG" id="sti:Sthe_2632"/>
<dbReference type="Gene3D" id="1.10.3210.10">
    <property type="entry name" value="Hypothetical protein af1432"/>
    <property type="match status" value="1"/>
</dbReference>
<protein>
    <submittedName>
        <fullName evidence="2">Metal dependent phosphohydrolase</fullName>
    </submittedName>
</protein>
<dbReference type="Pfam" id="PF19276">
    <property type="entry name" value="HD_assoc_2"/>
    <property type="match status" value="1"/>
</dbReference>
<dbReference type="PANTHER" id="PTHR11373:SF4">
    <property type="entry name" value="DEOXYNUCLEOSIDE TRIPHOSPHATE TRIPHOSPHOHYDROLASE SAMHD1"/>
    <property type="match status" value="1"/>
</dbReference>
<dbReference type="AlphaFoldDB" id="D1C8A3"/>
<dbReference type="Pfam" id="PF01966">
    <property type="entry name" value="HD"/>
    <property type="match status" value="1"/>
</dbReference>
<name>D1C8A3_SPHTD</name>
<evidence type="ECO:0000313" key="3">
    <source>
        <dbReference type="Proteomes" id="UP000002027"/>
    </source>
</evidence>
<dbReference type="PANTHER" id="PTHR11373">
    <property type="entry name" value="DEOXYNUCLEOSIDE TRIPHOSPHATE TRIPHOSPHOHYDROLASE"/>
    <property type="match status" value="1"/>
</dbReference>
<evidence type="ECO:0000313" key="2">
    <source>
        <dbReference type="EMBL" id="ACZ40046.1"/>
    </source>
</evidence>
<accession>D1C8A3</accession>
<dbReference type="GO" id="GO:0008832">
    <property type="term" value="F:dGTPase activity"/>
    <property type="evidence" value="ECO:0007669"/>
    <property type="project" value="TreeGrafter"/>
</dbReference>
<keyword evidence="3" id="KW-1185">Reference proteome</keyword>
<feature type="domain" description="HD/PDEase" evidence="1">
    <location>
        <begin position="55"/>
        <end position="193"/>
    </location>
</feature>